<dbReference type="EMBL" id="CADCWC010000292">
    <property type="protein sequence ID" value="CAA9542037.1"/>
    <property type="molecule type" value="Genomic_DNA"/>
</dbReference>
<accession>A0A6J4U702</accession>
<evidence type="ECO:0000256" key="1">
    <source>
        <dbReference type="SAM" id="MobiDB-lite"/>
    </source>
</evidence>
<gene>
    <name evidence="2" type="ORF">AVDCRST_MAG79-1930</name>
</gene>
<organism evidence="2">
    <name type="scientific">uncultured Thermoleophilia bacterium</name>
    <dbReference type="NCBI Taxonomy" id="1497501"/>
    <lineage>
        <taxon>Bacteria</taxon>
        <taxon>Bacillati</taxon>
        <taxon>Actinomycetota</taxon>
        <taxon>Thermoleophilia</taxon>
        <taxon>environmental samples</taxon>
    </lineage>
</organism>
<reference evidence="2" key="1">
    <citation type="submission" date="2020-02" db="EMBL/GenBank/DDBJ databases">
        <authorList>
            <person name="Meier V. D."/>
        </authorList>
    </citation>
    <scope>NUCLEOTIDE SEQUENCE</scope>
    <source>
        <strain evidence="2">AVDCRST_MAG79</strain>
    </source>
</reference>
<feature type="region of interest" description="Disordered" evidence="1">
    <location>
        <begin position="1"/>
        <end position="24"/>
    </location>
</feature>
<proteinExistence type="predicted"/>
<feature type="non-terminal residue" evidence="2">
    <location>
        <position position="1"/>
    </location>
</feature>
<evidence type="ECO:0000313" key="2">
    <source>
        <dbReference type="EMBL" id="CAA9542037.1"/>
    </source>
</evidence>
<protein>
    <submittedName>
        <fullName evidence="2">Uncharacterized protein</fullName>
    </submittedName>
</protein>
<dbReference type="AlphaFoldDB" id="A0A6J4U702"/>
<sequence length="24" mass="2406">CTSSPSPSTWSGSPATTPGRGTWP</sequence>
<name>A0A6J4U702_9ACTN</name>
<feature type="non-terminal residue" evidence="2">
    <location>
        <position position="24"/>
    </location>
</feature>
<feature type="compositionally biased region" description="Low complexity" evidence="1">
    <location>
        <begin position="1"/>
        <end position="18"/>
    </location>
</feature>